<dbReference type="KEGG" id="cmah:C1I91_12930"/>
<reference evidence="2 3" key="1">
    <citation type="submission" date="2018-01" db="EMBL/GenBank/DDBJ databases">
        <title>Genome Sequencing and Assembly of Anaerobacter polyendosporus strain CT4.</title>
        <authorList>
            <person name="Tachaapaikoon C."/>
            <person name="Sutheeworapong S."/>
            <person name="Jenjaroenpun P."/>
            <person name="Wongsurawat T."/>
            <person name="Nookeaw I."/>
            <person name="Cheawchanlertfa P."/>
            <person name="Kosugi A."/>
            <person name="Cheevadhanarak S."/>
            <person name="Ratanakhanokchai K."/>
        </authorList>
    </citation>
    <scope>NUCLEOTIDE SEQUENCE [LARGE SCALE GENOMIC DNA]</scope>
    <source>
        <strain evidence="2 3">CT4</strain>
    </source>
</reference>
<keyword evidence="1" id="KW-0812">Transmembrane</keyword>
<evidence type="ECO:0000313" key="2">
    <source>
        <dbReference type="EMBL" id="QAA32471.1"/>
    </source>
</evidence>
<feature type="transmembrane region" description="Helical" evidence="1">
    <location>
        <begin position="12"/>
        <end position="30"/>
    </location>
</feature>
<dbReference type="RefSeq" id="WP_128213259.1">
    <property type="nucleotide sequence ID" value="NZ_CP025746.1"/>
</dbReference>
<keyword evidence="1" id="KW-1133">Transmembrane helix</keyword>
<feature type="transmembrane region" description="Helical" evidence="1">
    <location>
        <begin position="36"/>
        <end position="53"/>
    </location>
</feature>
<dbReference type="Proteomes" id="UP000286268">
    <property type="component" value="Chromosome"/>
</dbReference>
<dbReference type="EMBL" id="CP025746">
    <property type="protein sequence ID" value="QAA32471.1"/>
    <property type="molecule type" value="Genomic_DNA"/>
</dbReference>
<sequence>MSNSLKEVIIKCFFVFLILYLVGIFIKWLALTLLKALAIAFVIALLDGVYVLFKNSSKKTR</sequence>
<accession>A0A3R5QYF8</accession>
<gene>
    <name evidence="2" type="ORF">C1I91_12930</name>
</gene>
<keyword evidence="1" id="KW-0472">Membrane</keyword>
<organism evidence="2 3">
    <name type="scientific">Clostridium manihotivorum</name>
    <dbReference type="NCBI Taxonomy" id="2320868"/>
    <lineage>
        <taxon>Bacteria</taxon>
        <taxon>Bacillati</taxon>
        <taxon>Bacillota</taxon>
        <taxon>Clostridia</taxon>
        <taxon>Eubacteriales</taxon>
        <taxon>Clostridiaceae</taxon>
        <taxon>Clostridium</taxon>
    </lineage>
</organism>
<proteinExistence type="predicted"/>
<protein>
    <submittedName>
        <fullName evidence="2">Uncharacterized protein</fullName>
    </submittedName>
</protein>
<keyword evidence="3" id="KW-1185">Reference proteome</keyword>
<name>A0A3R5QYF8_9CLOT</name>
<evidence type="ECO:0000313" key="3">
    <source>
        <dbReference type="Proteomes" id="UP000286268"/>
    </source>
</evidence>
<evidence type="ECO:0000256" key="1">
    <source>
        <dbReference type="SAM" id="Phobius"/>
    </source>
</evidence>
<dbReference type="AlphaFoldDB" id="A0A3R5QYF8"/>